<proteinExistence type="predicted"/>
<dbReference type="InterPro" id="IPR019412">
    <property type="entry name" value="IML2/TPR_39"/>
</dbReference>
<evidence type="ECO:0000313" key="3">
    <source>
        <dbReference type="Proteomes" id="UP000018936"/>
    </source>
</evidence>
<dbReference type="EMBL" id="AZIM01002012">
    <property type="protein sequence ID" value="ETE65041.1"/>
    <property type="molecule type" value="Genomic_DNA"/>
</dbReference>
<dbReference type="PANTHER" id="PTHR31859">
    <property type="entry name" value="TETRATRICOPEPTIDE REPEAT PROTEIN 39 FAMILY MEMBER"/>
    <property type="match status" value="1"/>
</dbReference>
<reference evidence="2 3" key="1">
    <citation type="journal article" date="2013" name="Proc. Natl. Acad. Sci. U.S.A.">
        <title>The king cobra genome reveals dynamic gene evolution and adaptation in the snake venom system.</title>
        <authorList>
            <person name="Vonk F.J."/>
            <person name="Casewell N.R."/>
            <person name="Henkel C.V."/>
            <person name="Heimberg A.M."/>
            <person name="Jansen H.J."/>
            <person name="McCleary R.J."/>
            <person name="Kerkkamp H.M."/>
            <person name="Vos R.A."/>
            <person name="Guerreiro I."/>
            <person name="Calvete J.J."/>
            <person name="Wuster W."/>
            <person name="Woods A.E."/>
            <person name="Logan J.M."/>
            <person name="Harrison R.A."/>
            <person name="Castoe T.A."/>
            <person name="de Koning A.P."/>
            <person name="Pollock D.D."/>
            <person name="Yandell M."/>
            <person name="Calderon D."/>
            <person name="Renjifo C."/>
            <person name="Currier R.B."/>
            <person name="Salgado D."/>
            <person name="Pla D."/>
            <person name="Sanz L."/>
            <person name="Hyder A.S."/>
            <person name="Ribeiro J.M."/>
            <person name="Arntzen J.W."/>
            <person name="van den Thillart G.E."/>
            <person name="Boetzer M."/>
            <person name="Pirovano W."/>
            <person name="Dirks R.P."/>
            <person name="Spaink H.P."/>
            <person name="Duboule D."/>
            <person name="McGlinn E."/>
            <person name="Kini R.M."/>
            <person name="Richardson M.K."/>
        </authorList>
    </citation>
    <scope>NUCLEOTIDE SEQUENCE</scope>
    <source>
        <tissue evidence="2">Blood</tissue>
    </source>
</reference>
<comment type="caution">
    <text evidence="2">The sequence shown here is derived from an EMBL/GenBank/DDBJ whole genome shotgun (WGS) entry which is preliminary data.</text>
</comment>
<protein>
    <submittedName>
        <fullName evidence="2">Uncharacterized protein</fullName>
    </submittedName>
</protein>
<dbReference type="Proteomes" id="UP000018936">
    <property type="component" value="Unassembled WGS sequence"/>
</dbReference>
<dbReference type="Pfam" id="PF10300">
    <property type="entry name" value="Iml2-TPR_39"/>
    <property type="match status" value="1"/>
</dbReference>
<evidence type="ECO:0000256" key="1">
    <source>
        <dbReference type="ARBA" id="ARBA00022803"/>
    </source>
</evidence>
<name>V8NSX9_OPHHA</name>
<gene>
    <name evidence="2" type="ORF">L345_09188</name>
</gene>
<dbReference type="AlphaFoldDB" id="V8NSX9"/>
<accession>V8NSX9</accession>
<evidence type="ECO:0000313" key="2">
    <source>
        <dbReference type="EMBL" id="ETE65041.1"/>
    </source>
</evidence>
<feature type="non-terminal residue" evidence="2">
    <location>
        <position position="1"/>
    </location>
</feature>
<dbReference type="PANTHER" id="PTHR31859:SF3">
    <property type="entry name" value="TETRATRICOPEPTIDE REPEAT PROTEIN 39A"/>
    <property type="match status" value="1"/>
</dbReference>
<organism evidence="2 3">
    <name type="scientific">Ophiophagus hannah</name>
    <name type="common">King cobra</name>
    <name type="synonym">Naja hannah</name>
    <dbReference type="NCBI Taxonomy" id="8665"/>
    <lineage>
        <taxon>Eukaryota</taxon>
        <taxon>Metazoa</taxon>
        <taxon>Chordata</taxon>
        <taxon>Craniata</taxon>
        <taxon>Vertebrata</taxon>
        <taxon>Euteleostomi</taxon>
        <taxon>Lepidosauria</taxon>
        <taxon>Squamata</taxon>
        <taxon>Bifurcata</taxon>
        <taxon>Unidentata</taxon>
        <taxon>Episquamata</taxon>
        <taxon>Toxicofera</taxon>
        <taxon>Serpentes</taxon>
        <taxon>Colubroidea</taxon>
        <taxon>Elapidae</taxon>
        <taxon>Elapinae</taxon>
        <taxon>Ophiophagus</taxon>
    </lineage>
</organism>
<sequence length="147" mass="16360">MKAAYLSMFRAKDYKPFGDDEVELFRAVPSLKLKIAGKSLPTEKFAIRKSRRYLSPNPVPLPVPVLAIPESSWLGNTAKPFFLYRVTLLALIYQVGHYFEAKSGSSGRSCKVMRIGQEKGRLEAWAAHCADQGGRLGLVALLQESPF</sequence>
<keyword evidence="3" id="KW-1185">Reference proteome</keyword>
<dbReference type="OrthoDB" id="43460at2759"/>
<keyword evidence="1" id="KW-0802">TPR repeat</keyword>